<dbReference type="KEGG" id="cne:CNF01120"/>
<dbReference type="PANTHER" id="PTHR11829:SF343">
    <property type="entry name" value="FORK-HEAD DOMAIN-CONTAINING PROTEIN"/>
    <property type="match status" value="1"/>
</dbReference>
<sequence>MFAMPSTPTHNRGSTWSRYITPDLTPSFPTSSSFVERALSTQSLSHQPFSSPSPTSSHSLALASPVQTPFSHPSVQRQSTPAILEDDFHPNPMLAAYPNTPSPQPFGVTGGLLVSEPASMLQHPSSDCGTVLHSDIFLSQSVSKTSRPALRPSLSHNAVLNTPSPSTWPRRTMTTSALSTSAVPTLGSNQRVRPDGPPLESAIAGENNNKVTTLQHEANTPSLSQSVTSTTSTTAIATQQPVPSSSSLPAHPYGYSTYAAPFSNASSYSEYPYNPSSYSAPAYASAPYPQPNWQMTSVSHAIAHRQPQPQYSWGDVHAATMPGKQDEPILAPGELPAPRPPMSYAALIGEALLLAPPPHQLYVSEISDSIKKRYPYYRQNPTKIYNGVRHQTSMCKAFVKLPRPFGDQTGGARKWGIRAGCEGWFAGGGYHPPSNAVTTNKLSKNRKAKSTARSKQLALGMNGAKKLQPGIPSPTSSDGPSSGPAYDGSSGAVAPCQQPYSTAAFSSPATNSHLPPGYHYIPVNSSQNHPQPQPIYVPVWGPYAAPNPPPQYHGHFDHGSQSPETWRRQVAGTQSSDGASLGSSFDEIRVLPMMGSPAASVHSFRESLHSSHGNSPKIM</sequence>
<feature type="compositionally biased region" description="Polar residues" evidence="3">
    <location>
        <begin position="571"/>
        <end position="583"/>
    </location>
</feature>
<evidence type="ECO:0000259" key="4">
    <source>
        <dbReference type="PROSITE" id="PS50039"/>
    </source>
</evidence>
<feature type="region of interest" description="Disordered" evidence="3">
    <location>
        <begin position="435"/>
        <end position="493"/>
    </location>
</feature>
<dbReference type="AlphaFoldDB" id="Q5KFN8"/>
<dbReference type="SMART" id="SM00339">
    <property type="entry name" value="FH"/>
    <property type="match status" value="1"/>
</dbReference>
<dbReference type="GO" id="GO:0005634">
    <property type="term" value="C:nucleus"/>
    <property type="evidence" value="ECO:0007669"/>
    <property type="project" value="UniProtKB-SubCell"/>
</dbReference>
<dbReference type="InterPro" id="IPR036388">
    <property type="entry name" value="WH-like_DNA-bd_sf"/>
</dbReference>
<reference evidence="5 6" key="1">
    <citation type="journal article" date="2005" name="Science">
        <title>The genome of the basidiomycetous yeast and human pathogen Cryptococcus neoformans.</title>
        <authorList>
            <person name="Loftus B.J."/>
            <person name="Fung E."/>
            <person name="Roncaglia P."/>
            <person name="Rowley D."/>
            <person name="Amedeo P."/>
            <person name="Bruno D."/>
            <person name="Vamathevan J."/>
            <person name="Miranda M."/>
            <person name="Anderson I.J."/>
            <person name="Fraser J.A."/>
            <person name="Allen J.E."/>
            <person name="Bosdet I.E."/>
            <person name="Brent M.R."/>
            <person name="Chiu R."/>
            <person name="Doering T.L."/>
            <person name="Donlin M.J."/>
            <person name="D'Souza C.A."/>
            <person name="Fox D.S."/>
            <person name="Grinberg V."/>
            <person name="Fu J."/>
            <person name="Fukushima M."/>
            <person name="Haas B.J."/>
            <person name="Huang J.C."/>
            <person name="Janbon G."/>
            <person name="Jones S.J."/>
            <person name="Koo H.L."/>
            <person name="Krzywinski M.I."/>
            <person name="Kwon-Chung J.K."/>
            <person name="Lengeler K.B."/>
            <person name="Maiti R."/>
            <person name="Marra M.A."/>
            <person name="Marra R.E."/>
            <person name="Mathewson C.A."/>
            <person name="Mitchell T.G."/>
            <person name="Pertea M."/>
            <person name="Riggs F.R."/>
            <person name="Salzberg S.L."/>
            <person name="Schein J.E."/>
            <person name="Shvartsbeyn A."/>
            <person name="Shin H."/>
            <person name="Shumway M."/>
            <person name="Specht C.A."/>
            <person name="Suh B.B."/>
            <person name="Tenney A."/>
            <person name="Utterback T.R."/>
            <person name="Wickes B.L."/>
            <person name="Wortman J.R."/>
            <person name="Wye N.H."/>
            <person name="Kronstad J.W."/>
            <person name="Lodge J.K."/>
            <person name="Heitman J."/>
            <person name="Davis R.W."/>
            <person name="Fraser C.M."/>
            <person name="Hyman R.W."/>
        </authorList>
    </citation>
    <scope>NUCLEOTIDE SEQUENCE [LARGE SCALE GENOMIC DNA]</scope>
    <source>
        <strain evidence="6">JEC21 / ATCC MYA-565</strain>
    </source>
</reference>
<organism evidence="5 6">
    <name type="scientific">Cryptococcus deneoformans (strain JEC21 / ATCC MYA-565)</name>
    <name type="common">Cryptococcus neoformans var. neoformans serotype D</name>
    <dbReference type="NCBI Taxonomy" id="214684"/>
    <lineage>
        <taxon>Eukaryota</taxon>
        <taxon>Fungi</taxon>
        <taxon>Dikarya</taxon>
        <taxon>Basidiomycota</taxon>
        <taxon>Agaricomycotina</taxon>
        <taxon>Tremellomycetes</taxon>
        <taxon>Tremellales</taxon>
        <taxon>Cryptococcaceae</taxon>
        <taxon>Cryptococcus</taxon>
        <taxon>Cryptococcus neoformans species complex</taxon>
    </lineage>
</organism>
<dbReference type="PROSITE" id="PS50039">
    <property type="entry name" value="FORK_HEAD_3"/>
    <property type="match status" value="1"/>
</dbReference>
<dbReference type="GO" id="GO:0006357">
    <property type="term" value="P:regulation of transcription by RNA polymerase II"/>
    <property type="evidence" value="ECO:0000318"/>
    <property type="project" value="GO_Central"/>
</dbReference>
<name>Q5KFN8_CRYD1</name>
<dbReference type="GeneID" id="3258390"/>
<feature type="compositionally biased region" description="Polar residues" evidence="3">
    <location>
        <begin position="235"/>
        <end position="248"/>
    </location>
</feature>
<feature type="region of interest" description="Disordered" evidence="3">
    <location>
        <begin position="552"/>
        <end position="583"/>
    </location>
</feature>
<proteinExistence type="predicted"/>
<dbReference type="VEuPathDB" id="FungiDB:CNF01120"/>
<feature type="compositionally biased region" description="Low complexity" evidence="3">
    <location>
        <begin position="469"/>
        <end position="484"/>
    </location>
</feature>
<dbReference type="InParanoid" id="Q5KFN8"/>
<dbReference type="HOGENOM" id="CLU_544025_0_0_1"/>
<keyword evidence="1 2" id="KW-0238">DNA-binding</keyword>
<feature type="compositionally biased region" description="Basic residues" evidence="3">
    <location>
        <begin position="443"/>
        <end position="452"/>
    </location>
</feature>
<dbReference type="InterPro" id="IPR036390">
    <property type="entry name" value="WH_DNA-bd_sf"/>
</dbReference>
<evidence type="ECO:0000256" key="3">
    <source>
        <dbReference type="SAM" id="MobiDB-lite"/>
    </source>
</evidence>
<evidence type="ECO:0000313" key="5">
    <source>
        <dbReference type="EMBL" id="AAW43952.1"/>
    </source>
</evidence>
<keyword evidence="2" id="KW-0539">Nucleus</keyword>
<feature type="region of interest" description="Disordered" evidence="3">
    <location>
        <begin position="218"/>
        <end position="248"/>
    </location>
</feature>
<protein>
    <recommendedName>
        <fullName evidence="4">Fork-head domain-containing protein</fullName>
    </recommendedName>
</protein>
<dbReference type="Gene3D" id="1.10.10.10">
    <property type="entry name" value="Winged helix-like DNA-binding domain superfamily/Winged helix DNA-binding domain"/>
    <property type="match status" value="1"/>
</dbReference>
<keyword evidence="6" id="KW-1185">Reference proteome</keyword>
<evidence type="ECO:0000313" key="6">
    <source>
        <dbReference type="Proteomes" id="UP000002149"/>
    </source>
</evidence>
<dbReference type="STRING" id="214684.Q5KFN8"/>
<dbReference type="FunFam" id="1.10.10.10:FF:000562">
    <property type="entry name" value="Unplaced genomic scaffold supercont1.16, whole genome shotgun sequence"/>
    <property type="match status" value="1"/>
</dbReference>
<dbReference type="InterPro" id="IPR050211">
    <property type="entry name" value="FOX_domain-containing"/>
</dbReference>
<feature type="compositionally biased region" description="Low complexity" evidence="3">
    <location>
        <begin position="220"/>
        <end position="234"/>
    </location>
</feature>
<dbReference type="OMA" id="QHEANTP"/>
<dbReference type="eggNOG" id="KOG2294">
    <property type="taxonomic scope" value="Eukaryota"/>
</dbReference>
<dbReference type="GO" id="GO:0000978">
    <property type="term" value="F:RNA polymerase II cis-regulatory region sequence-specific DNA binding"/>
    <property type="evidence" value="ECO:0000318"/>
    <property type="project" value="GO_Central"/>
</dbReference>
<dbReference type="InterPro" id="IPR001766">
    <property type="entry name" value="Fork_head_dom"/>
</dbReference>
<gene>
    <name evidence="5" type="ordered locus">CNF01120</name>
</gene>
<dbReference type="PRINTS" id="PR00053">
    <property type="entry name" value="FORKHEAD"/>
</dbReference>
<feature type="domain" description="Fork-head" evidence="4">
    <location>
        <begin position="339"/>
        <end position="447"/>
    </location>
</feature>
<dbReference type="OrthoDB" id="5954824at2759"/>
<dbReference type="Proteomes" id="UP000002149">
    <property type="component" value="Chromosome 6"/>
</dbReference>
<feature type="DNA-binding region" description="Fork-head" evidence="2">
    <location>
        <begin position="339"/>
        <end position="447"/>
    </location>
</feature>
<evidence type="ECO:0000256" key="1">
    <source>
        <dbReference type="ARBA" id="ARBA00023125"/>
    </source>
</evidence>
<dbReference type="Pfam" id="PF00250">
    <property type="entry name" value="Forkhead"/>
    <property type="match status" value="1"/>
</dbReference>
<dbReference type="PANTHER" id="PTHR11829">
    <property type="entry name" value="FORKHEAD BOX PROTEIN"/>
    <property type="match status" value="1"/>
</dbReference>
<dbReference type="SUPFAM" id="SSF46785">
    <property type="entry name" value="Winged helix' DNA-binding domain"/>
    <property type="match status" value="1"/>
</dbReference>
<dbReference type="EMBL" id="AE017346">
    <property type="protein sequence ID" value="AAW43952.1"/>
    <property type="molecule type" value="Genomic_DNA"/>
</dbReference>
<comment type="subcellular location">
    <subcellularLocation>
        <location evidence="2">Nucleus</location>
    </subcellularLocation>
</comment>
<dbReference type="RefSeq" id="XP_024513003.1">
    <property type="nucleotide sequence ID" value="XM_024657347.1"/>
</dbReference>
<accession>Q5KFN8</accession>
<dbReference type="GO" id="GO:0000981">
    <property type="term" value="F:DNA-binding transcription factor activity, RNA polymerase II-specific"/>
    <property type="evidence" value="ECO:0000318"/>
    <property type="project" value="GO_Central"/>
</dbReference>
<evidence type="ECO:0000256" key="2">
    <source>
        <dbReference type="PROSITE-ProRule" id="PRU00089"/>
    </source>
</evidence>
<dbReference type="PaxDb" id="214684-Q5KFN8"/>